<dbReference type="Gene3D" id="1.20.272.10">
    <property type="match status" value="1"/>
</dbReference>
<dbReference type="InterPro" id="IPR005790">
    <property type="entry name" value="DNA_polIII_delta"/>
</dbReference>
<organism evidence="9">
    <name type="scientific">uncultured Nocardioidaceae bacterium</name>
    <dbReference type="NCBI Taxonomy" id="253824"/>
    <lineage>
        <taxon>Bacteria</taxon>
        <taxon>Bacillati</taxon>
        <taxon>Actinomycetota</taxon>
        <taxon>Actinomycetes</taxon>
        <taxon>Propionibacteriales</taxon>
        <taxon>Nocardioidaceae</taxon>
        <taxon>environmental samples</taxon>
    </lineage>
</organism>
<dbReference type="SUPFAM" id="SSF52540">
    <property type="entry name" value="P-loop containing nucleoside triphosphate hydrolases"/>
    <property type="match status" value="1"/>
</dbReference>
<proteinExistence type="inferred from homology"/>
<evidence type="ECO:0000256" key="7">
    <source>
        <dbReference type="ARBA" id="ARBA00049244"/>
    </source>
</evidence>
<keyword evidence="4" id="KW-0235">DNA replication</keyword>
<comment type="catalytic activity">
    <reaction evidence="7">
        <text>DNA(n) + a 2'-deoxyribonucleoside 5'-triphosphate = DNA(n+1) + diphosphate</text>
        <dbReference type="Rhea" id="RHEA:22508"/>
        <dbReference type="Rhea" id="RHEA-COMP:17339"/>
        <dbReference type="Rhea" id="RHEA-COMP:17340"/>
        <dbReference type="ChEBI" id="CHEBI:33019"/>
        <dbReference type="ChEBI" id="CHEBI:61560"/>
        <dbReference type="ChEBI" id="CHEBI:173112"/>
        <dbReference type="EC" id="2.7.7.7"/>
    </reaction>
</comment>
<dbReference type="InterPro" id="IPR048466">
    <property type="entry name" value="DNA_pol3_delta-like_C"/>
</dbReference>
<dbReference type="GO" id="GO:0003887">
    <property type="term" value="F:DNA-directed DNA polymerase activity"/>
    <property type="evidence" value="ECO:0007669"/>
    <property type="project" value="UniProtKB-KW"/>
</dbReference>
<keyword evidence="3 9" id="KW-0548">Nucleotidyltransferase</keyword>
<evidence type="ECO:0000259" key="8">
    <source>
        <dbReference type="Pfam" id="PF21694"/>
    </source>
</evidence>
<dbReference type="PANTHER" id="PTHR34388">
    <property type="entry name" value="DNA POLYMERASE III SUBUNIT DELTA"/>
    <property type="match status" value="1"/>
</dbReference>
<evidence type="ECO:0000313" key="9">
    <source>
        <dbReference type="EMBL" id="CAA9363435.1"/>
    </source>
</evidence>
<dbReference type="NCBIfam" id="TIGR01128">
    <property type="entry name" value="holA"/>
    <property type="match status" value="1"/>
</dbReference>
<gene>
    <name evidence="9" type="ORF">AVDCRST_MAG46-3504</name>
</gene>
<evidence type="ECO:0000256" key="3">
    <source>
        <dbReference type="ARBA" id="ARBA00022695"/>
    </source>
</evidence>
<dbReference type="InterPro" id="IPR008921">
    <property type="entry name" value="DNA_pol3_clamp-load_cplx_C"/>
</dbReference>
<protein>
    <recommendedName>
        <fullName evidence="1">DNA-directed DNA polymerase</fullName>
        <ecNumber evidence="1">2.7.7.7</ecNumber>
    </recommendedName>
</protein>
<sequence>MTAPPVLGTVTLVAGAAEFLAEREVADVRAATRSADPQSDLTELLGAQLEPGALAELTSPSLFSSVRCLVVRDLPEVSDEAQDHLLTYAQDPQPDVVMVLVHPGGQKGKGLLDKLRKLPSVRTVACEAPKPWERSAFVAGEVRRAGGQIDSTAAEFLADAVGEDLRALSGAVNQLVHDFEGVRLTTQLVRRYFDGRAEVKGFAIADAAIDGHLGKALEQLRWARGNRLDTVLIVGAFASGLRSLARLLAAPQGMRESDLAREIGAPPFKIKAMRAQLRFWEAGGLVRALHSVAAADLEIKGGSMDADYALERMVLRVVRARSVR</sequence>
<evidence type="ECO:0000256" key="6">
    <source>
        <dbReference type="ARBA" id="ARBA00034754"/>
    </source>
</evidence>
<dbReference type="EMBL" id="CADCUD010000244">
    <property type="protein sequence ID" value="CAA9363435.1"/>
    <property type="molecule type" value="Genomic_DNA"/>
</dbReference>
<evidence type="ECO:0000256" key="2">
    <source>
        <dbReference type="ARBA" id="ARBA00022679"/>
    </source>
</evidence>
<dbReference type="Pfam" id="PF21694">
    <property type="entry name" value="DNA_pol3_delta_C"/>
    <property type="match status" value="1"/>
</dbReference>
<dbReference type="GO" id="GO:0006261">
    <property type="term" value="P:DNA-templated DNA replication"/>
    <property type="evidence" value="ECO:0007669"/>
    <property type="project" value="TreeGrafter"/>
</dbReference>
<evidence type="ECO:0000256" key="5">
    <source>
        <dbReference type="ARBA" id="ARBA00022932"/>
    </source>
</evidence>
<name>A0A6J4MQ83_9ACTN</name>
<comment type="similarity">
    <text evidence="6">Belongs to the DNA polymerase HolA subunit family.</text>
</comment>
<feature type="domain" description="DNA polymerase III delta subunit-like C-terminal" evidence="8">
    <location>
        <begin position="201"/>
        <end position="316"/>
    </location>
</feature>
<evidence type="ECO:0000256" key="1">
    <source>
        <dbReference type="ARBA" id="ARBA00012417"/>
    </source>
</evidence>
<keyword evidence="2 9" id="KW-0808">Transferase</keyword>
<dbReference type="GO" id="GO:0003677">
    <property type="term" value="F:DNA binding"/>
    <property type="evidence" value="ECO:0007669"/>
    <property type="project" value="InterPro"/>
</dbReference>
<dbReference type="SUPFAM" id="SSF48019">
    <property type="entry name" value="post-AAA+ oligomerization domain-like"/>
    <property type="match status" value="1"/>
</dbReference>
<dbReference type="EC" id="2.7.7.7" evidence="1"/>
<reference evidence="9" key="1">
    <citation type="submission" date="2020-02" db="EMBL/GenBank/DDBJ databases">
        <authorList>
            <person name="Meier V. D."/>
        </authorList>
    </citation>
    <scope>NUCLEOTIDE SEQUENCE</scope>
    <source>
        <strain evidence="9">AVDCRST_MAG46</strain>
    </source>
</reference>
<evidence type="ECO:0000256" key="4">
    <source>
        <dbReference type="ARBA" id="ARBA00022705"/>
    </source>
</evidence>
<keyword evidence="5" id="KW-0239">DNA-directed DNA polymerase</keyword>
<accession>A0A6J4MQ83</accession>
<dbReference type="AlphaFoldDB" id="A0A6J4MQ83"/>
<dbReference type="InterPro" id="IPR027417">
    <property type="entry name" value="P-loop_NTPase"/>
</dbReference>
<dbReference type="PANTHER" id="PTHR34388:SF1">
    <property type="entry name" value="DNA POLYMERASE III SUBUNIT DELTA"/>
    <property type="match status" value="1"/>
</dbReference>
<dbReference type="Gene3D" id="3.40.50.300">
    <property type="entry name" value="P-loop containing nucleotide triphosphate hydrolases"/>
    <property type="match status" value="1"/>
</dbReference>
<dbReference type="GO" id="GO:0009360">
    <property type="term" value="C:DNA polymerase III complex"/>
    <property type="evidence" value="ECO:0007669"/>
    <property type="project" value="TreeGrafter"/>
</dbReference>